<comment type="caution">
    <text evidence="1">The sequence shown here is derived from an EMBL/GenBank/DDBJ whole genome shotgun (WGS) entry which is preliminary data.</text>
</comment>
<evidence type="ECO:0000313" key="2">
    <source>
        <dbReference type="Proteomes" id="UP000478052"/>
    </source>
</evidence>
<name>A0A6G0Z1M9_APHCR</name>
<keyword evidence="2" id="KW-1185">Reference proteome</keyword>
<dbReference type="EMBL" id="VUJU01001664">
    <property type="protein sequence ID" value="KAF0764328.1"/>
    <property type="molecule type" value="Genomic_DNA"/>
</dbReference>
<proteinExistence type="predicted"/>
<accession>A0A6G0Z1M9</accession>
<reference evidence="1 2" key="1">
    <citation type="submission" date="2019-08" db="EMBL/GenBank/DDBJ databases">
        <title>Whole genome of Aphis craccivora.</title>
        <authorList>
            <person name="Voronova N.V."/>
            <person name="Shulinski R.S."/>
            <person name="Bandarenka Y.V."/>
            <person name="Zhorov D.G."/>
            <person name="Warner D."/>
        </authorList>
    </citation>
    <scope>NUCLEOTIDE SEQUENCE [LARGE SCALE GENOMIC DNA]</scope>
    <source>
        <strain evidence="1">180601</strain>
        <tissue evidence="1">Whole Body</tissue>
    </source>
</reference>
<organism evidence="1 2">
    <name type="scientific">Aphis craccivora</name>
    <name type="common">Cowpea aphid</name>
    <dbReference type="NCBI Taxonomy" id="307492"/>
    <lineage>
        <taxon>Eukaryota</taxon>
        <taxon>Metazoa</taxon>
        <taxon>Ecdysozoa</taxon>
        <taxon>Arthropoda</taxon>
        <taxon>Hexapoda</taxon>
        <taxon>Insecta</taxon>
        <taxon>Pterygota</taxon>
        <taxon>Neoptera</taxon>
        <taxon>Paraneoptera</taxon>
        <taxon>Hemiptera</taxon>
        <taxon>Sternorrhyncha</taxon>
        <taxon>Aphidomorpha</taxon>
        <taxon>Aphidoidea</taxon>
        <taxon>Aphididae</taxon>
        <taxon>Aphidini</taxon>
        <taxon>Aphis</taxon>
        <taxon>Aphis</taxon>
    </lineage>
</organism>
<dbReference type="Proteomes" id="UP000478052">
    <property type="component" value="Unassembled WGS sequence"/>
</dbReference>
<evidence type="ECO:0000313" key="1">
    <source>
        <dbReference type="EMBL" id="KAF0764328.1"/>
    </source>
</evidence>
<sequence>MLSSDGVPAAATAASCCLSISVVSPASTDCCRGLRVYNI</sequence>
<protein>
    <submittedName>
        <fullName evidence="1">Uncharacterized protein</fullName>
    </submittedName>
</protein>
<dbReference type="AlphaFoldDB" id="A0A6G0Z1M9"/>
<gene>
    <name evidence="1" type="ORF">FWK35_00018483</name>
</gene>